<protein>
    <recommendedName>
        <fullName evidence="3">Ig-like domain-containing protein</fullName>
    </recommendedName>
</protein>
<sequence length="222" mass="24675">IIFSSIGLYVVSEISSDPDIPVYGSPVTLSCDVIGCDPGDTPEVTWSENGRDLEKGEQRETRGSGDVLSCSLTITPTARDYGKIYTCRVTQRGMQPITKESCLRLPERPPTLSDIVVHPTRVTANQEASFQVTISGYSPRDLQIKWYKEFSTFPQSEVTISDPEIGSDGLYKSSSTLTFTPKMTDHNTTLRCEVTHSQSKTVREKRYTLHLTGEISVYSSYV</sequence>
<accession>A0A2G9Q8J1</accession>
<dbReference type="PROSITE" id="PS50835">
    <property type="entry name" value="IG_LIKE"/>
    <property type="match status" value="2"/>
</dbReference>
<dbReference type="SMART" id="SM00409">
    <property type="entry name" value="IG"/>
    <property type="match status" value="2"/>
</dbReference>
<organism evidence="4 5">
    <name type="scientific">Aquarana catesbeiana</name>
    <name type="common">American bullfrog</name>
    <name type="synonym">Rana catesbeiana</name>
    <dbReference type="NCBI Taxonomy" id="8400"/>
    <lineage>
        <taxon>Eukaryota</taxon>
        <taxon>Metazoa</taxon>
        <taxon>Chordata</taxon>
        <taxon>Craniata</taxon>
        <taxon>Vertebrata</taxon>
        <taxon>Euteleostomi</taxon>
        <taxon>Amphibia</taxon>
        <taxon>Batrachia</taxon>
        <taxon>Anura</taxon>
        <taxon>Neobatrachia</taxon>
        <taxon>Ranoidea</taxon>
        <taxon>Ranidae</taxon>
        <taxon>Aquarana</taxon>
    </lineage>
</organism>
<dbReference type="InterPro" id="IPR003599">
    <property type="entry name" value="Ig_sub"/>
</dbReference>
<feature type="non-terminal residue" evidence="4">
    <location>
        <position position="1"/>
    </location>
</feature>
<dbReference type="InterPro" id="IPR036179">
    <property type="entry name" value="Ig-like_dom_sf"/>
</dbReference>
<dbReference type="CDD" id="cd00098">
    <property type="entry name" value="IgC1"/>
    <property type="match status" value="1"/>
</dbReference>
<dbReference type="Pfam" id="PF07654">
    <property type="entry name" value="C1-set"/>
    <property type="match status" value="1"/>
</dbReference>
<dbReference type="OrthoDB" id="6370831at2759"/>
<dbReference type="AlphaFoldDB" id="A0A2G9Q8J1"/>
<evidence type="ECO:0000256" key="1">
    <source>
        <dbReference type="ARBA" id="ARBA00023319"/>
    </source>
</evidence>
<keyword evidence="1" id="KW-0393">Immunoglobulin domain</keyword>
<dbReference type="Gene3D" id="2.60.40.10">
    <property type="entry name" value="Immunoglobulins"/>
    <property type="match status" value="2"/>
</dbReference>
<dbReference type="InterPro" id="IPR007110">
    <property type="entry name" value="Ig-like_dom"/>
</dbReference>
<feature type="domain" description="Ig-like" evidence="3">
    <location>
        <begin position="110"/>
        <end position="208"/>
    </location>
</feature>
<proteinExistence type="predicted"/>
<dbReference type="Pfam" id="PF13927">
    <property type="entry name" value="Ig_3"/>
    <property type="match status" value="1"/>
</dbReference>
<dbReference type="PANTHER" id="PTHR23411">
    <property type="entry name" value="TAPASIN"/>
    <property type="match status" value="1"/>
</dbReference>
<dbReference type="Proteomes" id="UP000228934">
    <property type="component" value="Unassembled WGS sequence"/>
</dbReference>
<name>A0A2G9Q8J1_AQUCT</name>
<evidence type="ECO:0000313" key="5">
    <source>
        <dbReference type="Proteomes" id="UP000228934"/>
    </source>
</evidence>
<keyword evidence="5" id="KW-1185">Reference proteome</keyword>
<feature type="region of interest" description="Disordered" evidence="2">
    <location>
        <begin position="41"/>
        <end position="62"/>
    </location>
</feature>
<evidence type="ECO:0000259" key="3">
    <source>
        <dbReference type="PROSITE" id="PS50835"/>
    </source>
</evidence>
<dbReference type="SUPFAM" id="SSF48726">
    <property type="entry name" value="Immunoglobulin"/>
    <property type="match status" value="2"/>
</dbReference>
<dbReference type="EMBL" id="KZ047014">
    <property type="protein sequence ID" value="PIO11896.1"/>
    <property type="molecule type" value="Genomic_DNA"/>
</dbReference>
<feature type="compositionally biased region" description="Basic and acidic residues" evidence="2">
    <location>
        <begin position="49"/>
        <end position="62"/>
    </location>
</feature>
<evidence type="ECO:0000313" key="4">
    <source>
        <dbReference type="EMBL" id="PIO11896.1"/>
    </source>
</evidence>
<gene>
    <name evidence="4" type="ORF">AB205_0051410</name>
</gene>
<reference evidence="5" key="1">
    <citation type="journal article" date="2017" name="Nat. Commun.">
        <title>The North American bullfrog draft genome provides insight into hormonal regulation of long noncoding RNA.</title>
        <authorList>
            <person name="Hammond S.A."/>
            <person name="Warren R.L."/>
            <person name="Vandervalk B.P."/>
            <person name="Kucuk E."/>
            <person name="Khan H."/>
            <person name="Gibb E.A."/>
            <person name="Pandoh P."/>
            <person name="Kirk H."/>
            <person name="Zhao Y."/>
            <person name="Jones M."/>
            <person name="Mungall A.J."/>
            <person name="Coope R."/>
            <person name="Pleasance S."/>
            <person name="Moore R.A."/>
            <person name="Holt R.A."/>
            <person name="Round J.M."/>
            <person name="Ohora S."/>
            <person name="Walle B.V."/>
            <person name="Veldhoen N."/>
            <person name="Helbing C.C."/>
            <person name="Birol I."/>
        </authorList>
    </citation>
    <scope>NUCLEOTIDE SEQUENCE [LARGE SCALE GENOMIC DNA]</scope>
</reference>
<dbReference type="InterPro" id="IPR013783">
    <property type="entry name" value="Ig-like_fold"/>
</dbReference>
<feature type="domain" description="Ig-like" evidence="3">
    <location>
        <begin position="24"/>
        <end position="98"/>
    </location>
</feature>
<dbReference type="InterPro" id="IPR003597">
    <property type="entry name" value="Ig_C1-set"/>
</dbReference>
<dbReference type="InterPro" id="IPR050380">
    <property type="entry name" value="Immune_Resp_Modulators"/>
</dbReference>
<evidence type="ECO:0000256" key="2">
    <source>
        <dbReference type="SAM" id="MobiDB-lite"/>
    </source>
</evidence>